<evidence type="ECO:0000313" key="3">
    <source>
        <dbReference type="Proteomes" id="UP000813385"/>
    </source>
</evidence>
<keyword evidence="3" id="KW-1185">Reference proteome</keyword>
<name>A0A8K0X075_9PEZI</name>
<dbReference type="AlphaFoldDB" id="A0A8K0X075"/>
<keyword evidence="1" id="KW-0472">Membrane</keyword>
<dbReference type="EMBL" id="JAGPXD010000005">
    <property type="protein sequence ID" value="KAH7354185.1"/>
    <property type="molecule type" value="Genomic_DNA"/>
</dbReference>
<evidence type="ECO:0000313" key="2">
    <source>
        <dbReference type="EMBL" id="KAH7354185.1"/>
    </source>
</evidence>
<gene>
    <name evidence="2" type="ORF">B0T11DRAFT_332048</name>
</gene>
<keyword evidence="1" id="KW-0812">Transmembrane</keyword>
<reference evidence="2" key="1">
    <citation type="journal article" date="2021" name="Nat. Commun.">
        <title>Genetic determinants of endophytism in the Arabidopsis root mycobiome.</title>
        <authorList>
            <person name="Mesny F."/>
            <person name="Miyauchi S."/>
            <person name="Thiergart T."/>
            <person name="Pickel B."/>
            <person name="Atanasova L."/>
            <person name="Karlsson M."/>
            <person name="Huettel B."/>
            <person name="Barry K.W."/>
            <person name="Haridas S."/>
            <person name="Chen C."/>
            <person name="Bauer D."/>
            <person name="Andreopoulos W."/>
            <person name="Pangilinan J."/>
            <person name="LaButti K."/>
            <person name="Riley R."/>
            <person name="Lipzen A."/>
            <person name="Clum A."/>
            <person name="Drula E."/>
            <person name="Henrissat B."/>
            <person name="Kohler A."/>
            <person name="Grigoriev I.V."/>
            <person name="Martin F.M."/>
            <person name="Hacquard S."/>
        </authorList>
    </citation>
    <scope>NUCLEOTIDE SEQUENCE</scope>
    <source>
        <strain evidence="2">MPI-CAGE-AT-0016</strain>
    </source>
</reference>
<feature type="transmembrane region" description="Helical" evidence="1">
    <location>
        <begin position="36"/>
        <end position="56"/>
    </location>
</feature>
<dbReference type="PANTHER" id="PTHR39476">
    <property type="entry name" value="NADH:UBIQUINONE OXIDOREDUCTASE 6.6KD SUBUNIT"/>
    <property type="match status" value="1"/>
</dbReference>
<accession>A0A8K0X075</accession>
<keyword evidence="1" id="KW-1133">Transmembrane helix</keyword>
<proteinExistence type="predicted"/>
<evidence type="ECO:0000256" key="1">
    <source>
        <dbReference type="SAM" id="Phobius"/>
    </source>
</evidence>
<dbReference type="Proteomes" id="UP000813385">
    <property type="component" value="Unassembled WGS sequence"/>
</dbReference>
<dbReference type="PANTHER" id="PTHR39476:SF1">
    <property type="entry name" value="NADH DEHYDROGENASE [UBIQUINONE] 1 BETA SUBCOMPLEX SUBUNIT 4"/>
    <property type="match status" value="1"/>
</dbReference>
<protein>
    <submittedName>
        <fullName evidence="2">Uncharacterized protein</fullName>
    </submittedName>
</protein>
<sequence length="75" mass="8411">MAGGVQHNKFAVDPAIARLGQMTSNRHNYFRWTGRTARITIMYAVVVPAIVGYIGYKTDGLWDLRGKRKGDLLSE</sequence>
<dbReference type="OrthoDB" id="15108at2759"/>
<comment type="caution">
    <text evidence="2">The sequence shown here is derived from an EMBL/GenBank/DDBJ whole genome shotgun (WGS) entry which is preliminary data.</text>
</comment>
<organism evidence="2 3">
    <name type="scientific">Plectosphaerella cucumerina</name>
    <dbReference type="NCBI Taxonomy" id="40658"/>
    <lineage>
        <taxon>Eukaryota</taxon>
        <taxon>Fungi</taxon>
        <taxon>Dikarya</taxon>
        <taxon>Ascomycota</taxon>
        <taxon>Pezizomycotina</taxon>
        <taxon>Sordariomycetes</taxon>
        <taxon>Hypocreomycetidae</taxon>
        <taxon>Glomerellales</taxon>
        <taxon>Plectosphaerellaceae</taxon>
        <taxon>Plectosphaerella</taxon>
    </lineage>
</organism>